<accession>A0ACC2K333</accession>
<organism evidence="1 2">
    <name type="scientific">Persea americana</name>
    <name type="common">Avocado</name>
    <dbReference type="NCBI Taxonomy" id="3435"/>
    <lineage>
        <taxon>Eukaryota</taxon>
        <taxon>Viridiplantae</taxon>
        <taxon>Streptophyta</taxon>
        <taxon>Embryophyta</taxon>
        <taxon>Tracheophyta</taxon>
        <taxon>Spermatophyta</taxon>
        <taxon>Magnoliopsida</taxon>
        <taxon>Magnoliidae</taxon>
        <taxon>Laurales</taxon>
        <taxon>Lauraceae</taxon>
        <taxon>Persea</taxon>
    </lineage>
</organism>
<keyword evidence="2" id="KW-1185">Reference proteome</keyword>
<evidence type="ECO:0000313" key="1">
    <source>
        <dbReference type="EMBL" id="KAJ8615347.1"/>
    </source>
</evidence>
<comment type="caution">
    <text evidence="1">The sequence shown here is derived from an EMBL/GenBank/DDBJ whole genome shotgun (WGS) entry which is preliminary data.</text>
</comment>
<dbReference type="EMBL" id="CM056820">
    <property type="protein sequence ID" value="KAJ8615347.1"/>
    <property type="molecule type" value="Genomic_DNA"/>
</dbReference>
<gene>
    <name evidence="1" type="ORF">MRB53_034719</name>
</gene>
<name>A0ACC2K333_PERAE</name>
<evidence type="ECO:0000313" key="2">
    <source>
        <dbReference type="Proteomes" id="UP001234297"/>
    </source>
</evidence>
<proteinExistence type="predicted"/>
<reference evidence="1 2" key="1">
    <citation type="journal article" date="2022" name="Hortic Res">
        <title>A haplotype resolved chromosomal level avocado genome allows analysis of novel avocado genes.</title>
        <authorList>
            <person name="Nath O."/>
            <person name="Fletcher S.J."/>
            <person name="Hayward A."/>
            <person name="Shaw L.M."/>
            <person name="Masouleh A.K."/>
            <person name="Furtado A."/>
            <person name="Henry R.J."/>
            <person name="Mitter N."/>
        </authorList>
    </citation>
    <scope>NUCLEOTIDE SEQUENCE [LARGE SCALE GENOMIC DNA]</scope>
    <source>
        <strain evidence="2">cv. Hass</strain>
    </source>
</reference>
<protein>
    <submittedName>
        <fullName evidence="1">Uncharacterized protein</fullName>
    </submittedName>
</protein>
<dbReference type="Proteomes" id="UP001234297">
    <property type="component" value="Chromosome 12"/>
</dbReference>
<sequence length="94" mass="10748">MGNPGTKRFLHSSPVDLDFDSLGSQWTTGVDQRATIGHCRASSYLGVVKVDKSNDWTLIKARCSEEEDQQRRCRVCHCEEEDQQRHAVTVLDRR</sequence>